<dbReference type="Pfam" id="PF01791">
    <property type="entry name" value="DeoC"/>
    <property type="match status" value="1"/>
</dbReference>
<comment type="catalytic activity">
    <reaction evidence="5 7">
        <text>2-deoxy-D-ribose 5-phosphate = D-glyceraldehyde 3-phosphate + acetaldehyde</text>
        <dbReference type="Rhea" id="RHEA:12821"/>
        <dbReference type="ChEBI" id="CHEBI:15343"/>
        <dbReference type="ChEBI" id="CHEBI:59776"/>
        <dbReference type="ChEBI" id="CHEBI:62877"/>
        <dbReference type="EC" id="4.1.2.4"/>
    </reaction>
</comment>
<evidence type="ECO:0000256" key="7">
    <source>
        <dbReference type="HAMAP-Rule" id="MF_00114"/>
    </source>
</evidence>
<comment type="pathway">
    <text evidence="7">Carbohydrate degradation; 2-deoxy-D-ribose 1-phosphate degradation; D-glyceraldehyde 3-phosphate and acetaldehyde from 2-deoxy-alpha-D-ribose 1-phosphate: step 2/2.</text>
</comment>
<reference evidence="8 9" key="1">
    <citation type="submission" date="2018-06" db="EMBL/GenBank/DDBJ databases">
        <title>Genomic Encyclopedia of Type Strains, Phase IV (KMG-IV): sequencing the most valuable type-strain genomes for metagenomic binning, comparative biology and taxonomic classification.</title>
        <authorList>
            <person name="Goeker M."/>
        </authorList>
    </citation>
    <scope>NUCLEOTIDE SEQUENCE [LARGE SCALE GENOMIC DNA]</scope>
    <source>
        <strain evidence="8 9">DSM 5</strain>
    </source>
</reference>
<comment type="caution">
    <text evidence="8">The sequence shown here is derived from an EMBL/GenBank/DDBJ whole genome shotgun (WGS) entry which is preliminary data.</text>
</comment>
<gene>
    <name evidence="7" type="primary">deoC</name>
    <name evidence="8" type="ORF">C7437_101278</name>
</gene>
<dbReference type="SMART" id="SM01133">
    <property type="entry name" value="DeoC"/>
    <property type="match status" value="1"/>
</dbReference>
<organism evidence="8 9">
    <name type="scientific">Psychrobacillus insolitus</name>
    <dbReference type="NCBI Taxonomy" id="1461"/>
    <lineage>
        <taxon>Bacteria</taxon>
        <taxon>Bacillati</taxon>
        <taxon>Bacillota</taxon>
        <taxon>Bacilli</taxon>
        <taxon>Bacillales</taxon>
        <taxon>Bacillaceae</taxon>
        <taxon>Psychrobacillus</taxon>
    </lineage>
</organism>
<feature type="active site" description="Schiff-base intermediate with acetaldehyde" evidence="7">
    <location>
        <position position="154"/>
    </location>
</feature>
<dbReference type="UniPathway" id="UPA00002">
    <property type="reaction ID" value="UER00468"/>
</dbReference>
<dbReference type="GO" id="GO:0005737">
    <property type="term" value="C:cytoplasm"/>
    <property type="evidence" value="ECO:0007669"/>
    <property type="project" value="UniProtKB-SubCell"/>
</dbReference>
<dbReference type="EMBL" id="QKZI01000001">
    <property type="protein sequence ID" value="PZX07169.1"/>
    <property type="molecule type" value="Genomic_DNA"/>
</dbReference>
<dbReference type="InterPro" id="IPR013785">
    <property type="entry name" value="Aldolase_TIM"/>
</dbReference>
<dbReference type="PANTHER" id="PTHR10889">
    <property type="entry name" value="DEOXYRIBOSE-PHOSPHATE ALDOLASE"/>
    <property type="match status" value="1"/>
</dbReference>
<dbReference type="InterPro" id="IPR011343">
    <property type="entry name" value="DeoC"/>
</dbReference>
<protein>
    <recommendedName>
        <fullName evidence="7">Deoxyribose-phosphate aldolase</fullName>
        <shortName evidence="7">DERA</shortName>
        <ecNumber evidence="7">4.1.2.4</ecNumber>
    </recommendedName>
    <alternativeName>
        <fullName evidence="7">2-deoxy-D-ribose 5-phosphate aldolase</fullName>
    </alternativeName>
    <alternativeName>
        <fullName evidence="7">Phosphodeoxyriboaldolase</fullName>
        <shortName evidence="7">Deoxyriboaldolase</shortName>
    </alternativeName>
</protein>
<comment type="function">
    <text evidence="6 7">Catalyzes a reversible aldol reaction between acetaldehyde and D-glyceraldehyde 3-phosphate to generate 2-deoxy-D-ribose 5-phosphate.</text>
</comment>
<evidence type="ECO:0000256" key="6">
    <source>
        <dbReference type="ARBA" id="ARBA00056337"/>
    </source>
</evidence>
<comment type="similarity">
    <text evidence="1 7">Belongs to the DeoC/FbaB aldolase family. DeoC type 1 subfamily.</text>
</comment>
<keyword evidence="9" id="KW-1185">Reference proteome</keyword>
<dbReference type="GO" id="GO:0004139">
    <property type="term" value="F:deoxyribose-phosphate aldolase activity"/>
    <property type="evidence" value="ECO:0007669"/>
    <property type="project" value="UniProtKB-UniRule"/>
</dbReference>
<evidence type="ECO:0000256" key="1">
    <source>
        <dbReference type="ARBA" id="ARBA00010936"/>
    </source>
</evidence>
<keyword evidence="4 7" id="KW-0704">Schiff base</keyword>
<keyword evidence="3 7" id="KW-0456">Lyase</keyword>
<dbReference type="FunFam" id="3.20.20.70:FF:000044">
    <property type="entry name" value="Deoxyribose-phosphate aldolase"/>
    <property type="match status" value="1"/>
</dbReference>
<dbReference type="NCBIfam" id="TIGR00126">
    <property type="entry name" value="deoC"/>
    <property type="match status" value="1"/>
</dbReference>
<dbReference type="GO" id="GO:0009264">
    <property type="term" value="P:deoxyribonucleotide catabolic process"/>
    <property type="evidence" value="ECO:0007669"/>
    <property type="project" value="UniProtKB-UniRule"/>
</dbReference>
<feature type="active site" description="Proton donor/acceptor" evidence="7">
    <location>
        <position position="91"/>
    </location>
</feature>
<dbReference type="OrthoDB" id="9778711at2"/>
<dbReference type="SUPFAM" id="SSF51569">
    <property type="entry name" value="Aldolase"/>
    <property type="match status" value="1"/>
</dbReference>
<accession>A0A2W7N9H4</accession>
<evidence type="ECO:0000256" key="4">
    <source>
        <dbReference type="ARBA" id="ARBA00023270"/>
    </source>
</evidence>
<dbReference type="RefSeq" id="WP_111437856.1">
    <property type="nucleotide sequence ID" value="NZ_QKZI01000001.1"/>
</dbReference>
<dbReference type="HAMAP" id="MF_00114">
    <property type="entry name" value="DeoC_type1"/>
    <property type="match status" value="1"/>
</dbReference>
<comment type="subcellular location">
    <subcellularLocation>
        <location evidence="7">Cytoplasm</location>
    </subcellularLocation>
</comment>
<dbReference type="PIRSF" id="PIRSF001357">
    <property type="entry name" value="DeoC"/>
    <property type="match status" value="1"/>
</dbReference>
<dbReference type="GO" id="GO:0016052">
    <property type="term" value="P:carbohydrate catabolic process"/>
    <property type="evidence" value="ECO:0007669"/>
    <property type="project" value="TreeGrafter"/>
</dbReference>
<dbReference type="Gene3D" id="3.20.20.70">
    <property type="entry name" value="Aldolase class I"/>
    <property type="match status" value="1"/>
</dbReference>
<dbReference type="EC" id="4.1.2.4" evidence="7"/>
<evidence type="ECO:0000256" key="5">
    <source>
        <dbReference type="ARBA" id="ARBA00048791"/>
    </source>
</evidence>
<evidence type="ECO:0000313" key="9">
    <source>
        <dbReference type="Proteomes" id="UP000248646"/>
    </source>
</evidence>
<evidence type="ECO:0000256" key="3">
    <source>
        <dbReference type="ARBA" id="ARBA00023239"/>
    </source>
</evidence>
<dbReference type="Proteomes" id="UP000248646">
    <property type="component" value="Unassembled WGS sequence"/>
</dbReference>
<proteinExistence type="inferred from homology"/>
<dbReference type="AlphaFoldDB" id="A0A2W7N9H4"/>
<sequence length="223" mass="23467">MTQNIAALIDHTLLKQNATKDQIEKICEEAKTYTFASVCVNPTWVNLSAKLLQDSPVKVCTVIGFPLGATTSAVKSFETTNAIENGADEIDMVINVGALKGQDYDLVQKDIEAVVEAAKGKAIVKVILETCLLTNEEIVKASELSKTAGANFVKTSTGFSTGGATVEAVKLMKETVGSALEVKASGGIRSLEDLQTMVEAGATRIGASSGVDIMQGLTSKSDY</sequence>
<dbReference type="InterPro" id="IPR002915">
    <property type="entry name" value="DeoC/FbaB/LacD_aldolase"/>
</dbReference>
<name>A0A2W7N9H4_9BACI</name>
<keyword evidence="2 7" id="KW-0963">Cytoplasm</keyword>
<dbReference type="CDD" id="cd00959">
    <property type="entry name" value="DeoC"/>
    <property type="match status" value="1"/>
</dbReference>
<dbReference type="InterPro" id="IPR028581">
    <property type="entry name" value="DeoC_typeI"/>
</dbReference>
<evidence type="ECO:0000256" key="2">
    <source>
        <dbReference type="ARBA" id="ARBA00022490"/>
    </source>
</evidence>
<feature type="active site" description="Proton donor/acceptor" evidence="7">
    <location>
        <position position="183"/>
    </location>
</feature>
<dbReference type="PANTHER" id="PTHR10889:SF1">
    <property type="entry name" value="DEOXYRIBOSE-PHOSPHATE ALDOLASE"/>
    <property type="match status" value="1"/>
</dbReference>
<evidence type="ECO:0000313" key="8">
    <source>
        <dbReference type="EMBL" id="PZX07169.1"/>
    </source>
</evidence>
<dbReference type="GO" id="GO:0006018">
    <property type="term" value="P:2-deoxyribose 1-phosphate catabolic process"/>
    <property type="evidence" value="ECO:0007669"/>
    <property type="project" value="UniProtKB-UniRule"/>
</dbReference>